<proteinExistence type="predicted"/>
<dbReference type="AlphaFoldDB" id="A0AAN0NIL2"/>
<feature type="domain" description="Response regulatory" evidence="2">
    <location>
        <begin position="2"/>
        <end position="117"/>
    </location>
</feature>
<gene>
    <name evidence="3" type="ORF">AABB31_20985</name>
</gene>
<dbReference type="SMART" id="SM00448">
    <property type="entry name" value="REC"/>
    <property type="match status" value="1"/>
</dbReference>
<feature type="modified residue" description="4-aspartylphosphate" evidence="1">
    <location>
        <position position="51"/>
    </location>
</feature>
<dbReference type="Proteomes" id="UP001470809">
    <property type="component" value="Chromosome"/>
</dbReference>
<evidence type="ECO:0000313" key="3">
    <source>
        <dbReference type="EMBL" id="WZU67382.1"/>
    </source>
</evidence>
<dbReference type="RefSeq" id="WP_342076693.1">
    <property type="nucleotide sequence ID" value="NZ_CP151767.2"/>
</dbReference>
<evidence type="ECO:0000313" key="4">
    <source>
        <dbReference type="Proteomes" id="UP001470809"/>
    </source>
</evidence>
<dbReference type="Gene3D" id="3.40.50.2300">
    <property type="match status" value="1"/>
</dbReference>
<dbReference type="Pfam" id="PF00072">
    <property type="entry name" value="Response_reg"/>
    <property type="match status" value="1"/>
</dbReference>
<dbReference type="EMBL" id="CP151767">
    <property type="protein sequence ID" value="WZU67382.1"/>
    <property type="molecule type" value="Genomic_DNA"/>
</dbReference>
<dbReference type="CDD" id="cd00156">
    <property type="entry name" value="REC"/>
    <property type="match status" value="1"/>
</dbReference>
<dbReference type="SUPFAM" id="SSF52172">
    <property type="entry name" value="CheY-like"/>
    <property type="match status" value="1"/>
</dbReference>
<reference evidence="3" key="1">
    <citation type="submission" date="2024-08" db="EMBL/GenBank/DDBJ databases">
        <title>Phylogenomic analyses of a clade within the roseobacter group suggest taxonomic reassignments of species of the genera Aestuariivita, Citreicella, Loktanella, Nautella, Pelagibaca, Ruegeria, Thalassobius, Thiobacimonas and Tropicibacter, and the proposal o.</title>
        <authorList>
            <person name="Jeon C.O."/>
        </authorList>
    </citation>
    <scope>NUCLEOTIDE SEQUENCE</scope>
    <source>
        <strain evidence="3">SS1-5</strain>
    </source>
</reference>
<dbReference type="KEGG" id="yrh:AABB31_20985"/>
<name>A0AAN0NIL2_9RHOB</name>
<evidence type="ECO:0000256" key="1">
    <source>
        <dbReference type="PROSITE-ProRule" id="PRU00169"/>
    </source>
</evidence>
<keyword evidence="4" id="KW-1185">Reference proteome</keyword>
<protein>
    <submittedName>
        <fullName evidence="3">Response regulator</fullName>
    </submittedName>
</protein>
<keyword evidence="1" id="KW-0597">Phosphoprotein</keyword>
<dbReference type="InterPro" id="IPR001789">
    <property type="entry name" value="Sig_transdc_resp-reg_receiver"/>
</dbReference>
<dbReference type="PROSITE" id="PS50110">
    <property type="entry name" value="RESPONSE_REGULATORY"/>
    <property type="match status" value="1"/>
</dbReference>
<dbReference type="InterPro" id="IPR011006">
    <property type="entry name" value="CheY-like_superfamily"/>
</dbReference>
<dbReference type="GO" id="GO:0000160">
    <property type="term" value="P:phosphorelay signal transduction system"/>
    <property type="evidence" value="ECO:0007669"/>
    <property type="project" value="InterPro"/>
</dbReference>
<accession>A0AAN0NIL2</accession>
<organism evidence="3 4">
    <name type="scientific">Yoonia rhodophyticola</name>
    <dbReference type="NCBI Taxonomy" id="3137370"/>
    <lineage>
        <taxon>Bacteria</taxon>
        <taxon>Pseudomonadati</taxon>
        <taxon>Pseudomonadota</taxon>
        <taxon>Alphaproteobacteria</taxon>
        <taxon>Rhodobacterales</taxon>
        <taxon>Paracoccaceae</taxon>
        <taxon>Yoonia</taxon>
    </lineage>
</organism>
<evidence type="ECO:0000259" key="2">
    <source>
        <dbReference type="PROSITE" id="PS50110"/>
    </source>
</evidence>
<sequence length="128" mass="14240">MKVLIVQSNVTLGQLWKRHLERLDADVIHVHSGFDAINQIELQDFDVIVLDLFLSEGSALTVADLAEFRQPDANVVFVTDTTFFSDGSIFHHSSNARAFIETSTPPKDLAAIVDYYGRPSPDRVALPN</sequence>